<dbReference type="RefSeq" id="WP_136060491.1">
    <property type="nucleotide sequence ID" value="NZ_CAAHFH010000001.1"/>
</dbReference>
<evidence type="ECO:0000313" key="1">
    <source>
        <dbReference type="EMBL" id="VGO19060.1"/>
    </source>
</evidence>
<sequence>MDIETEQINGCKKLYAEVFQGITGRIPLIITPPCGAEPDKKELVLHTEAAMAQVAAARQPKVEAKSDWIPTVNFGWYQCIAVPSLFGAEPFYPAGSEPIIEPIFSSMEGAVAAGTPELAGPIIDQMFNSLQTALKHLPAGFALSFPPSASPFDLAQLLLPADEFMVSLIYEPDATMQFLNNLTDLCLELTDQVRSQLAGTTSEHITNRGTSFHGHRLPSDSIVNLSPDLIRAFVLPILNRYSDRYGNLMIHYCSKPAPSGHILPVLCECAAVKAVDTWQGPDAFIGDDINVRLQSKTALLFDVDLTTEEKMDNFLTWEPIRNVARKNGRGLVIETTAPSIEAAHEIYSMWQKKTAAIKMIRGLLKCTS</sequence>
<name>A0A6C2UFV9_9BACT</name>
<evidence type="ECO:0000313" key="2">
    <source>
        <dbReference type="Proteomes" id="UP000346198"/>
    </source>
</evidence>
<gene>
    <name evidence="1" type="ORF">SCARR_01116</name>
</gene>
<organism evidence="1 2">
    <name type="scientific">Pontiella sulfatireligans</name>
    <dbReference type="NCBI Taxonomy" id="2750658"/>
    <lineage>
        <taxon>Bacteria</taxon>
        <taxon>Pseudomonadati</taxon>
        <taxon>Kiritimatiellota</taxon>
        <taxon>Kiritimatiellia</taxon>
        <taxon>Kiritimatiellales</taxon>
        <taxon>Pontiellaceae</taxon>
        <taxon>Pontiella</taxon>
    </lineage>
</organism>
<dbReference type="Proteomes" id="UP000346198">
    <property type="component" value="Unassembled WGS sequence"/>
</dbReference>
<evidence type="ECO:0008006" key="3">
    <source>
        <dbReference type="Google" id="ProtNLM"/>
    </source>
</evidence>
<reference evidence="1 2" key="1">
    <citation type="submission" date="2019-04" db="EMBL/GenBank/DDBJ databases">
        <authorList>
            <person name="Van Vliet M D."/>
        </authorList>
    </citation>
    <scope>NUCLEOTIDE SEQUENCE [LARGE SCALE GENOMIC DNA]</scope>
    <source>
        <strain evidence="1 2">F21</strain>
    </source>
</reference>
<accession>A0A6C2UFV9</accession>
<protein>
    <recommendedName>
        <fullName evidence="3">Uroporphyrinogen decarboxylase (URO-D) domain-containing protein</fullName>
    </recommendedName>
</protein>
<proteinExistence type="predicted"/>
<dbReference type="SUPFAM" id="SSF51726">
    <property type="entry name" value="UROD/MetE-like"/>
    <property type="match status" value="1"/>
</dbReference>
<dbReference type="Gene3D" id="3.20.20.210">
    <property type="match status" value="1"/>
</dbReference>
<keyword evidence="2" id="KW-1185">Reference proteome</keyword>
<dbReference type="AlphaFoldDB" id="A0A6C2UFV9"/>
<dbReference type="InterPro" id="IPR038071">
    <property type="entry name" value="UROD/MetE-like_sf"/>
</dbReference>
<dbReference type="EMBL" id="CAAHFH010000001">
    <property type="protein sequence ID" value="VGO19060.1"/>
    <property type="molecule type" value="Genomic_DNA"/>
</dbReference>